<sequence>MSDKTVMDAKTFFKTYFDRLIRISGYSFADLMPTNINNLQLRDNGYSNEIKQAERVIHCVAKAINDSKSEPRKPYKAILTGVYLKNELNWEVRNEIGYSNTRYYVLKKQALEEFAERFNYYAVQEGISSLIELS</sequence>
<dbReference type="RefSeq" id="WP_025006055.1">
    <property type="nucleotide sequence ID" value="NZ_AZEL01000053.1"/>
</dbReference>
<accession>A0A0R1NVM1</accession>
<evidence type="ECO:0000313" key="2">
    <source>
        <dbReference type="Proteomes" id="UP000051311"/>
    </source>
</evidence>
<dbReference type="eggNOG" id="ENOG5030AGM">
    <property type="taxonomic scope" value="Bacteria"/>
</dbReference>
<reference evidence="1 2" key="1">
    <citation type="journal article" date="2015" name="Genome Announc.">
        <title>Expanding the biotechnology potential of lactobacilli through comparative genomics of 213 strains and associated genera.</title>
        <authorList>
            <person name="Sun Z."/>
            <person name="Harris H.M."/>
            <person name="McCann A."/>
            <person name="Guo C."/>
            <person name="Argimon S."/>
            <person name="Zhang W."/>
            <person name="Yang X."/>
            <person name="Jeffery I.B."/>
            <person name="Cooney J.C."/>
            <person name="Kagawa T.F."/>
            <person name="Liu W."/>
            <person name="Song Y."/>
            <person name="Salvetti E."/>
            <person name="Wrobel A."/>
            <person name="Rasinkangas P."/>
            <person name="Parkhill J."/>
            <person name="Rea M.C."/>
            <person name="O'Sullivan O."/>
            <person name="Ritari J."/>
            <person name="Douillard F.P."/>
            <person name="Paul Ross R."/>
            <person name="Yang R."/>
            <person name="Briner A.E."/>
            <person name="Felis G.E."/>
            <person name="de Vos W.M."/>
            <person name="Barrangou R."/>
            <person name="Klaenhammer T.R."/>
            <person name="Caufield P.W."/>
            <person name="Cui Y."/>
            <person name="Zhang H."/>
            <person name="O'Toole P.W."/>
        </authorList>
    </citation>
    <scope>NUCLEOTIDE SEQUENCE [LARGE SCALE GENOMIC DNA]</scope>
    <source>
        <strain evidence="1 2">DSM 10532</strain>
    </source>
</reference>
<dbReference type="InterPro" id="IPR010861">
    <property type="entry name" value="DUF1492"/>
</dbReference>
<dbReference type="AlphaFoldDB" id="A0A0R1NVM1"/>
<evidence type="ECO:0008006" key="3">
    <source>
        <dbReference type="Google" id="ProtNLM"/>
    </source>
</evidence>
<evidence type="ECO:0000313" key="1">
    <source>
        <dbReference type="EMBL" id="KRL20899.1"/>
    </source>
</evidence>
<name>A0A0R1NVM1_9LACO</name>
<proteinExistence type="predicted"/>
<comment type="caution">
    <text evidence="1">The sequence shown here is derived from an EMBL/GenBank/DDBJ whole genome shotgun (WGS) entry which is preliminary data.</text>
</comment>
<dbReference type="Proteomes" id="UP000051311">
    <property type="component" value="Unassembled WGS sequence"/>
</dbReference>
<dbReference type="OrthoDB" id="2318278at2"/>
<protein>
    <recommendedName>
        <fullName evidence="3">Phage transcriptional regulator, ArpU family</fullName>
    </recommendedName>
</protein>
<dbReference type="PATRIC" id="fig|1423748.3.peg.1817"/>
<dbReference type="EMBL" id="AZEL01000053">
    <property type="protein sequence ID" value="KRL20899.1"/>
    <property type="molecule type" value="Genomic_DNA"/>
</dbReference>
<organism evidence="1 2">
    <name type="scientific">Lactobacillus gallinarum DSM 10532 = JCM 2011</name>
    <dbReference type="NCBI Taxonomy" id="1423748"/>
    <lineage>
        <taxon>Bacteria</taxon>
        <taxon>Bacillati</taxon>
        <taxon>Bacillota</taxon>
        <taxon>Bacilli</taxon>
        <taxon>Lactobacillales</taxon>
        <taxon>Lactobacillaceae</taxon>
        <taxon>Lactobacillus</taxon>
    </lineage>
</organism>
<gene>
    <name evidence="1" type="ORF">FC37_GL001748</name>
</gene>
<dbReference type="Pfam" id="PF07374">
    <property type="entry name" value="DUF1492"/>
    <property type="match status" value="1"/>
</dbReference>